<evidence type="ECO:0000313" key="14">
    <source>
        <dbReference type="Ensembl" id="ENSSDUP00000027495.1"/>
    </source>
</evidence>
<dbReference type="Pfam" id="PF13359">
    <property type="entry name" value="DDE_Tnp_4"/>
    <property type="match status" value="1"/>
</dbReference>
<accession>A0A3B4VC25</accession>
<evidence type="ECO:0000256" key="9">
    <source>
        <dbReference type="ARBA" id="ARBA00022801"/>
    </source>
</evidence>
<keyword evidence="6" id="KW-0963">Cytoplasm</keyword>
<dbReference type="OMA" id="HTIAEFP"/>
<evidence type="ECO:0000259" key="13">
    <source>
        <dbReference type="Pfam" id="PF13359"/>
    </source>
</evidence>
<proteinExistence type="inferred from homology"/>
<dbReference type="GO" id="GO:0016787">
    <property type="term" value="F:hydrolase activity"/>
    <property type="evidence" value="ECO:0007669"/>
    <property type="project" value="UniProtKB-KW"/>
</dbReference>
<comment type="cofactor">
    <cofactor evidence="1">
        <name>a divalent metal cation</name>
        <dbReference type="ChEBI" id="CHEBI:60240"/>
    </cofactor>
</comment>
<organism evidence="14 15">
    <name type="scientific">Seriola dumerili</name>
    <name type="common">Greater amberjack</name>
    <name type="synonym">Caranx dumerili</name>
    <dbReference type="NCBI Taxonomy" id="41447"/>
    <lineage>
        <taxon>Eukaryota</taxon>
        <taxon>Metazoa</taxon>
        <taxon>Chordata</taxon>
        <taxon>Craniata</taxon>
        <taxon>Vertebrata</taxon>
        <taxon>Euteleostomi</taxon>
        <taxon>Actinopterygii</taxon>
        <taxon>Neopterygii</taxon>
        <taxon>Teleostei</taxon>
        <taxon>Neoteleostei</taxon>
        <taxon>Acanthomorphata</taxon>
        <taxon>Carangaria</taxon>
        <taxon>Carangiformes</taxon>
        <taxon>Carangidae</taxon>
        <taxon>Seriola</taxon>
    </lineage>
</organism>
<keyword evidence="9" id="KW-0378">Hydrolase</keyword>
<evidence type="ECO:0000256" key="12">
    <source>
        <dbReference type="ARBA" id="ARBA00045850"/>
    </source>
</evidence>
<evidence type="ECO:0000256" key="7">
    <source>
        <dbReference type="ARBA" id="ARBA00022722"/>
    </source>
</evidence>
<dbReference type="GeneTree" id="ENSGT00940000154348"/>
<comment type="function">
    <text evidence="12">Transposase-derived protein that may have nuclease activity. Does not have transposase activity.</text>
</comment>
<comment type="subcellular location">
    <subcellularLocation>
        <location evidence="3">Cytoplasm</location>
    </subcellularLocation>
    <subcellularLocation>
        <location evidence="2">Nucleus</location>
    </subcellularLocation>
</comment>
<evidence type="ECO:0000256" key="3">
    <source>
        <dbReference type="ARBA" id="ARBA00004496"/>
    </source>
</evidence>
<dbReference type="PANTHER" id="PTHR22930">
    <property type="match status" value="1"/>
</dbReference>
<dbReference type="InterPro" id="IPR027806">
    <property type="entry name" value="HARBI1_dom"/>
</dbReference>
<evidence type="ECO:0000256" key="4">
    <source>
        <dbReference type="ARBA" id="ARBA00006958"/>
    </source>
</evidence>
<evidence type="ECO:0000256" key="6">
    <source>
        <dbReference type="ARBA" id="ARBA00022490"/>
    </source>
</evidence>
<reference evidence="14" key="1">
    <citation type="submission" date="2025-08" db="UniProtKB">
        <authorList>
            <consortium name="Ensembl"/>
        </authorList>
    </citation>
    <scope>IDENTIFICATION</scope>
</reference>
<evidence type="ECO:0000256" key="10">
    <source>
        <dbReference type="ARBA" id="ARBA00023242"/>
    </source>
</evidence>
<dbReference type="Ensembl" id="ENSSDUT00000027979.1">
    <property type="protein sequence ID" value="ENSSDUP00000027495.1"/>
    <property type="gene ID" value="ENSSDUG00000019890.1"/>
</dbReference>
<reference evidence="14" key="2">
    <citation type="submission" date="2025-09" db="UniProtKB">
        <authorList>
            <consortium name="Ensembl"/>
        </authorList>
    </citation>
    <scope>IDENTIFICATION</scope>
</reference>
<dbReference type="GO" id="GO:0004518">
    <property type="term" value="F:nuclease activity"/>
    <property type="evidence" value="ECO:0007669"/>
    <property type="project" value="UniProtKB-KW"/>
</dbReference>
<evidence type="ECO:0000256" key="8">
    <source>
        <dbReference type="ARBA" id="ARBA00022723"/>
    </source>
</evidence>
<evidence type="ECO:0000256" key="2">
    <source>
        <dbReference type="ARBA" id="ARBA00004123"/>
    </source>
</evidence>
<sequence length="296" mass="33516">MADLLVLEEQYARVRRERVFRDRRDLLMESDAWLISRFRLPRHVIIELCNNLDARLKRETRRSNALPVPVQVLATLGFLATGTFQREIGDRAGVSQPTISRTMPAVLAAIKSLSRKYIRFPYNDAQQSAPSMNDYAFINRKNYHSINVQVICDAKLPLLNVVAGGTHTILLLFKTAVLARGDKGYPLTEYLITPLANPATEQERRFNSAHTRTRVTVERCFGLLKGRWLCLGPAGGTLLYTPEKVCDIILACSVLHNIALVNGVPVQPDEPMPMEPWPVQPPLGAIRRRQELIHRF</sequence>
<dbReference type="InterPro" id="IPR045249">
    <property type="entry name" value="HARBI1-like"/>
</dbReference>
<dbReference type="PRINTS" id="PR02086">
    <property type="entry name" value="PUTNUCHARBI1"/>
</dbReference>
<keyword evidence="15" id="KW-1185">Reference proteome</keyword>
<keyword evidence="8" id="KW-0479">Metal-binding</keyword>
<dbReference type="PANTHER" id="PTHR22930:SF289">
    <property type="entry name" value="DDE TNP4 DOMAIN-CONTAINING PROTEIN-RELATED"/>
    <property type="match status" value="1"/>
</dbReference>
<dbReference type="AlphaFoldDB" id="A0A3B4VC25"/>
<keyword evidence="10" id="KW-0539">Nucleus</keyword>
<dbReference type="Proteomes" id="UP000261420">
    <property type="component" value="Unplaced"/>
</dbReference>
<evidence type="ECO:0000256" key="5">
    <source>
        <dbReference type="ARBA" id="ARBA00015519"/>
    </source>
</evidence>
<dbReference type="GO" id="GO:0005737">
    <property type="term" value="C:cytoplasm"/>
    <property type="evidence" value="ECO:0007669"/>
    <property type="project" value="UniProtKB-SubCell"/>
</dbReference>
<evidence type="ECO:0000256" key="11">
    <source>
        <dbReference type="ARBA" id="ARBA00030126"/>
    </source>
</evidence>
<dbReference type="STRING" id="41447.ENSSDUP00000027495"/>
<dbReference type="GO" id="GO:0005634">
    <property type="term" value="C:nucleus"/>
    <property type="evidence" value="ECO:0007669"/>
    <property type="project" value="UniProtKB-SubCell"/>
</dbReference>
<dbReference type="GO" id="GO:0046872">
    <property type="term" value="F:metal ion binding"/>
    <property type="evidence" value="ECO:0007669"/>
    <property type="project" value="UniProtKB-KW"/>
</dbReference>
<protein>
    <recommendedName>
        <fullName evidence="5">Putative nuclease HARBI1</fullName>
    </recommendedName>
    <alternativeName>
        <fullName evidence="11">Harbinger transposase-derived nuclease</fullName>
    </alternativeName>
</protein>
<evidence type="ECO:0000313" key="15">
    <source>
        <dbReference type="Proteomes" id="UP000261420"/>
    </source>
</evidence>
<comment type="similarity">
    <text evidence="4">Belongs to the HARBI1 family.</text>
</comment>
<dbReference type="InterPro" id="IPR026103">
    <property type="entry name" value="HARBI1_animal"/>
</dbReference>
<keyword evidence="7" id="KW-0540">Nuclease</keyword>
<feature type="domain" description="DDE Tnp4" evidence="13">
    <location>
        <begin position="130"/>
        <end position="257"/>
    </location>
</feature>
<evidence type="ECO:0000256" key="1">
    <source>
        <dbReference type="ARBA" id="ARBA00001968"/>
    </source>
</evidence>
<name>A0A3B4VC25_SERDU</name>